<organism evidence="1 2">
    <name type="scientific">Desulfuribacillus stibiiarsenatis</name>
    <dbReference type="NCBI Taxonomy" id="1390249"/>
    <lineage>
        <taxon>Bacteria</taxon>
        <taxon>Bacillati</taxon>
        <taxon>Bacillota</taxon>
        <taxon>Desulfuribacillia</taxon>
        <taxon>Desulfuribacillales</taxon>
        <taxon>Desulfuribacillaceae</taxon>
        <taxon>Desulfuribacillus</taxon>
    </lineage>
</organism>
<accession>A0A1E5L8A3</accession>
<dbReference type="EMBL" id="MJAT01000006">
    <property type="protein sequence ID" value="OEH86219.1"/>
    <property type="molecule type" value="Genomic_DNA"/>
</dbReference>
<dbReference type="Proteomes" id="UP000095255">
    <property type="component" value="Unassembled WGS sequence"/>
</dbReference>
<name>A0A1E5L8A3_9FIRM</name>
<protein>
    <submittedName>
        <fullName evidence="1">Uncharacterized protein</fullName>
    </submittedName>
</protein>
<dbReference type="STRING" id="1390249.BHU72_11835"/>
<comment type="caution">
    <text evidence="1">The sequence shown here is derived from an EMBL/GenBank/DDBJ whole genome shotgun (WGS) entry which is preliminary data.</text>
</comment>
<keyword evidence="2" id="KW-1185">Reference proteome</keyword>
<reference evidence="1 2" key="1">
    <citation type="submission" date="2016-09" db="EMBL/GenBank/DDBJ databases">
        <title>Desulfuribacillus arsenicus sp. nov., an obligately anaerobic, dissimilatory arsenic- and antimonate-reducing bacterium isolated from anoxic sediments.</title>
        <authorList>
            <person name="Abin C.A."/>
            <person name="Hollibaugh J.T."/>
        </authorList>
    </citation>
    <scope>NUCLEOTIDE SEQUENCE [LARGE SCALE GENOMIC DNA]</scope>
    <source>
        <strain evidence="1 2">MLFW-2</strain>
    </source>
</reference>
<evidence type="ECO:0000313" key="1">
    <source>
        <dbReference type="EMBL" id="OEH86219.1"/>
    </source>
</evidence>
<proteinExistence type="predicted"/>
<evidence type="ECO:0000313" key="2">
    <source>
        <dbReference type="Proteomes" id="UP000095255"/>
    </source>
</evidence>
<gene>
    <name evidence="1" type="ORF">BHU72_11835</name>
</gene>
<dbReference type="AlphaFoldDB" id="A0A1E5L8A3"/>
<sequence length="173" mass="20168">MKTLGVGKVFQEVRKKHCSQLQFALDNNIVRESVSAYETERARLPQDISRKAIQRFDSPRLAFEVASQYTGGSWLTWLDGNNVDLHRASVRSKVKEELREALDAIAEVSLANHPHAMQDFERRKLEHSIEQSIDAIYALSMYVARVCEDYGYSWQRKWDKHRQKLVARRYVKA</sequence>